<evidence type="ECO:0008006" key="8">
    <source>
        <dbReference type="Google" id="ProtNLM"/>
    </source>
</evidence>
<accession>A0AAJ0MJ76</accession>
<evidence type="ECO:0000256" key="4">
    <source>
        <dbReference type="ARBA" id="ARBA00022827"/>
    </source>
</evidence>
<evidence type="ECO:0000256" key="2">
    <source>
        <dbReference type="ARBA" id="ARBA00005466"/>
    </source>
</evidence>
<evidence type="ECO:0000256" key="5">
    <source>
        <dbReference type="ARBA" id="ARBA00023002"/>
    </source>
</evidence>
<comment type="cofactor">
    <cofactor evidence="1">
        <name>FAD</name>
        <dbReference type="ChEBI" id="CHEBI:57692"/>
    </cofactor>
</comment>
<dbReference type="Gene3D" id="3.30.465.10">
    <property type="match status" value="1"/>
</dbReference>
<dbReference type="InterPro" id="IPR050416">
    <property type="entry name" value="FAD-linked_Oxidoreductase"/>
</dbReference>
<keyword evidence="7" id="KW-1185">Reference proteome</keyword>
<reference evidence="6" key="2">
    <citation type="submission" date="2023-06" db="EMBL/GenBank/DDBJ databases">
        <authorList>
            <consortium name="Lawrence Berkeley National Laboratory"/>
            <person name="Haridas S."/>
            <person name="Hensen N."/>
            <person name="Bonometti L."/>
            <person name="Westerberg I."/>
            <person name="Brannstrom I.O."/>
            <person name="Guillou S."/>
            <person name="Cros-Aarteil S."/>
            <person name="Calhoun S."/>
            <person name="Kuo A."/>
            <person name="Mondo S."/>
            <person name="Pangilinan J."/>
            <person name="Riley R."/>
            <person name="Labutti K."/>
            <person name="Andreopoulos B."/>
            <person name="Lipzen A."/>
            <person name="Chen C."/>
            <person name="Yanf M."/>
            <person name="Daum C."/>
            <person name="Ng V."/>
            <person name="Clum A."/>
            <person name="Steindorff A."/>
            <person name="Ohm R."/>
            <person name="Martin F."/>
            <person name="Silar P."/>
            <person name="Natvig D."/>
            <person name="Lalanne C."/>
            <person name="Gautier V."/>
            <person name="Ament-Velasquez S.L."/>
            <person name="Kruys A."/>
            <person name="Hutchinson M.I."/>
            <person name="Powell A.J."/>
            <person name="Barry K."/>
            <person name="Miller A.N."/>
            <person name="Grigoriev I.V."/>
            <person name="Debuchy R."/>
            <person name="Gladieux P."/>
            <person name="Thoren M.H."/>
            <person name="Johannesson H."/>
        </authorList>
    </citation>
    <scope>NUCLEOTIDE SEQUENCE</scope>
    <source>
        <strain evidence="6">CBS 955.72</strain>
    </source>
</reference>
<comment type="similarity">
    <text evidence="2">Belongs to the oxygen-dependent FAD-linked oxidoreductase family.</text>
</comment>
<name>A0AAJ0MJ76_9PEZI</name>
<evidence type="ECO:0000256" key="3">
    <source>
        <dbReference type="ARBA" id="ARBA00022630"/>
    </source>
</evidence>
<dbReference type="Proteomes" id="UP001275084">
    <property type="component" value="Unassembled WGS sequence"/>
</dbReference>
<sequence>TSLCQCVGVTSSALGDGVGPLQGEYGLGLDQIVSARLVLADGTAPDLLWALKGAGQNFGIVTEMKLRVYENKGKEDWALVVLIFSQDKPEDVFEALNKKLPGQPNHLSYDFLLAMASILCWLAPNFSGYPHSSFLFQRFQPGRDLLASFHGNSPNALSRRHRSTSVRVDISHLHSWPLRGSPWYRCQKVRAVRHAQLLNLFNEATRAVPEFGVSYAFIESYATQAVRAIPAKSAAFARRHLNTLITDVLMYDAPSQNLALDKLAHEWGEKIHSAVLEHQERQESYDYSVKQESLEAMYG</sequence>
<reference evidence="6" key="1">
    <citation type="journal article" date="2023" name="Mol. Phylogenet. Evol.">
        <title>Genome-scale phylogeny and comparative genomics of the fungal order Sordariales.</title>
        <authorList>
            <person name="Hensen N."/>
            <person name="Bonometti L."/>
            <person name="Westerberg I."/>
            <person name="Brannstrom I.O."/>
            <person name="Guillou S."/>
            <person name="Cros-Aarteil S."/>
            <person name="Calhoun S."/>
            <person name="Haridas S."/>
            <person name="Kuo A."/>
            <person name="Mondo S."/>
            <person name="Pangilinan J."/>
            <person name="Riley R."/>
            <person name="LaButti K."/>
            <person name="Andreopoulos B."/>
            <person name="Lipzen A."/>
            <person name="Chen C."/>
            <person name="Yan M."/>
            <person name="Daum C."/>
            <person name="Ng V."/>
            <person name="Clum A."/>
            <person name="Steindorff A."/>
            <person name="Ohm R.A."/>
            <person name="Martin F."/>
            <person name="Silar P."/>
            <person name="Natvig D.O."/>
            <person name="Lalanne C."/>
            <person name="Gautier V."/>
            <person name="Ament-Velasquez S.L."/>
            <person name="Kruys A."/>
            <person name="Hutchinson M.I."/>
            <person name="Powell A.J."/>
            <person name="Barry K."/>
            <person name="Miller A.N."/>
            <person name="Grigoriev I.V."/>
            <person name="Debuchy R."/>
            <person name="Gladieux P."/>
            <person name="Hiltunen Thoren M."/>
            <person name="Johannesson H."/>
        </authorList>
    </citation>
    <scope>NUCLEOTIDE SEQUENCE</scope>
    <source>
        <strain evidence="6">CBS 955.72</strain>
    </source>
</reference>
<dbReference type="PANTHER" id="PTHR42973">
    <property type="entry name" value="BINDING OXIDOREDUCTASE, PUTATIVE (AFU_ORTHOLOGUE AFUA_1G17690)-RELATED"/>
    <property type="match status" value="1"/>
</dbReference>
<dbReference type="InterPro" id="IPR016169">
    <property type="entry name" value="FAD-bd_PCMH_sub2"/>
</dbReference>
<comment type="caution">
    <text evidence="6">The sequence shown here is derived from an EMBL/GenBank/DDBJ whole genome shotgun (WGS) entry which is preliminary data.</text>
</comment>
<dbReference type="InterPro" id="IPR036318">
    <property type="entry name" value="FAD-bd_PCMH-like_sf"/>
</dbReference>
<evidence type="ECO:0000256" key="1">
    <source>
        <dbReference type="ARBA" id="ARBA00001974"/>
    </source>
</evidence>
<protein>
    <recommendedName>
        <fullName evidence="8">FAD-binding PCMH-type domain-containing protein</fullName>
    </recommendedName>
</protein>
<keyword evidence="4" id="KW-0274">FAD</keyword>
<dbReference type="Gene3D" id="3.40.462.20">
    <property type="match status" value="1"/>
</dbReference>
<dbReference type="EMBL" id="JAUIQD010000001">
    <property type="protein sequence ID" value="KAK3362476.1"/>
    <property type="molecule type" value="Genomic_DNA"/>
</dbReference>
<dbReference type="GO" id="GO:0016491">
    <property type="term" value="F:oxidoreductase activity"/>
    <property type="evidence" value="ECO:0007669"/>
    <property type="project" value="UniProtKB-KW"/>
</dbReference>
<proteinExistence type="inferred from homology"/>
<keyword evidence="3" id="KW-0285">Flavoprotein</keyword>
<dbReference type="GO" id="GO:0050660">
    <property type="term" value="F:flavin adenine dinucleotide binding"/>
    <property type="evidence" value="ECO:0007669"/>
    <property type="project" value="InterPro"/>
</dbReference>
<keyword evidence="5" id="KW-0560">Oxidoreductase</keyword>
<evidence type="ECO:0000313" key="7">
    <source>
        <dbReference type="Proteomes" id="UP001275084"/>
    </source>
</evidence>
<feature type="non-terminal residue" evidence="6">
    <location>
        <position position="1"/>
    </location>
</feature>
<dbReference type="AlphaFoldDB" id="A0AAJ0MJ76"/>
<gene>
    <name evidence="6" type="ORF">B0T25DRAFT_594982</name>
</gene>
<evidence type="ECO:0000313" key="6">
    <source>
        <dbReference type="EMBL" id="KAK3362476.1"/>
    </source>
</evidence>
<dbReference type="PANTHER" id="PTHR42973:SF9">
    <property type="entry name" value="FAD-BINDING PCMH-TYPE DOMAIN-CONTAINING PROTEIN-RELATED"/>
    <property type="match status" value="1"/>
</dbReference>
<dbReference type="SUPFAM" id="SSF56176">
    <property type="entry name" value="FAD-binding/transporter-associated domain-like"/>
    <property type="match status" value="1"/>
</dbReference>
<organism evidence="6 7">
    <name type="scientific">Lasiosphaeria hispida</name>
    <dbReference type="NCBI Taxonomy" id="260671"/>
    <lineage>
        <taxon>Eukaryota</taxon>
        <taxon>Fungi</taxon>
        <taxon>Dikarya</taxon>
        <taxon>Ascomycota</taxon>
        <taxon>Pezizomycotina</taxon>
        <taxon>Sordariomycetes</taxon>
        <taxon>Sordariomycetidae</taxon>
        <taxon>Sordariales</taxon>
        <taxon>Lasiosphaeriaceae</taxon>
        <taxon>Lasiosphaeria</taxon>
    </lineage>
</organism>